<proteinExistence type="inferred from homology"/>
<keyword evidence="5" id="KW-0804">Transcription</keyword>
<dbReference type="GO" id="GO:0016987">
    <property type="term" value="F:sigma factor activity"/>
    <property type="evidence" value="ECO:0007669"/>
    <property type="project" value="UniProtKB-KW"/>
</dbReference>
<dbReference type="RefSeq" id="WP_179755736.1">
    <property type="nucleotide sequence ID" value="NZ_BAAAGN010000019.1"/>
</dbReference>
<dbReference type="InterPro" id="IPR007627">
    <property type="entry name" value="RNA_pol_sigma70_r2"/>
</dbReference>
<dbReference type="NCBIfam" id="TIGR02937">
    <property type="entry name" value="sigma70-ECF"/>
    <property type="match status" value="1"/>
</dbReference>
<evidence type="ECO:0000313" key="9">
    <source>
        <dbReference type="EMBL" id="NYD24982.1"/>
    </source>
</evidence>
<reference evidence="9 10" key="1">
    <citation type="submission" date="2020-07" db="EMBL/GenBank/DDBJ databases">
        <title>Sequencing the genomes of 1000 actinobacteria strains.</title>
        <authorList>
            <person name="Klenk H.-P."/>
        </authorList>
    </citation>
    <scope>NUCLEOTIDE SEQUENCE [LARGE SCALE GENOMIC DNA]</scope>
    <source>
        <strain evidence="9 10">DSM 7487</strain>
    </source>
</reference>
<feature type="region of interest" description="Disordered" evidence="6">
    <location>
        <begin position="61"/>
        <end position="88"/>
    </location>
</feature>
<dbReference type="PANTHER" id="PTHR43133:SF50">
    <property type="entry name" value="ECF RNA POLYMERASE SIGMA FACTOR SIGM"/>
    <property type="match status" value="1"/>
</dbReference>
<dbReference type="Gene3D" id="1.10.1740.10">
    <property type="match status" value="1"/>
</dbReference>
<dbReference type="EMBL" id="JACCBB010000001">
    <property type="protein sequence ID" value="NYD24982.1"/>
    <property type="molecule type" value="Genomic_DNA"/>
</dbReference>
<organism evidence="9 10">
    <name type="scientific">Kineococcus aurantiacus</name>
    <dbReference type="NCBI Taxonomy" id="37633"/>
    <lineage>
        <taxon>Bacteria</taxon>
        <taxon>Bacillati</taxon>
        <taxon>Actinomycetota</taxon>
        <taxon>Actinomycetes</taxon>
        <taxon>Kineosporiales</taxon>
        <taxon>Kineosporiaceae</taxon>
        <taxon>Kineococcus</taxon>
    </lineage>
</organism>
<dbReference type="InterPro" id="IPR013325">
    <property type="entry name" value="RNA_pol_sigma_r2"/>
</dbReference>
<dbReference type="GO" id="GO:0003677">
    <property type="term" value="F:DNA binding"/>
    <property type="evidence" value="ECO:0007669"/>
    <property type="project" value="UniProtKB-KW"/>
</dbReference>
<evidence type="ECO:0000256" key="2">
    <source>
        <dbReference type="ARBA" id="ARBA00023015"/>
    </source>
</evidence>
<dbReference type="PANTHER" id="PTHR43133">
    <property type="entry name" value="RNA POLYMERASE ECF-TYPE SIGMA FACTO"/>
    <property type="match status" value="1"/>
</dbReference>
<evidence type="ECO:0000256" key="4">
    <source>
        <dbReference type="ARBA" id="ARBA00023125"/>
    </source>
</evidence>
<evidence type="ECO:0000259" key="8">
    <source>
        <dbReference type="Pfam" id="PF08281"/>
    </source>
</evidence>
<dbReference type="InterPro" id="IPR039425">
    <property type="entry name" value="RNA_pol_sigma-70-like"/>
</dbReference>
<comment type="caution">
    <text evidence="9">The sequence shown here is derived from an EMBL/GenBank/DDBJ whole genome shotgun (WGS) entry which is preliminary data.</text>
</comment>
<dbReference type="CDD" id="cd06171">
    <property type="entry name" value="Sigma70_r4"/>
    <property type="match status" value="1"/>
</dbReference>
<dbReference type="InterPro" id="IPR036388">
    <property type="entry name" value="WH-like_DNA-bd_sf"/>
</dbReference>
<dbReference type="GO" id="GO:0006352">
    <property type="term" value="P:DNA-templated transcription initiation"/>
    <property type="evidence" value="ECO:0007669"/>
    <property type="project" value="InterPro"/>
</dbReference>
<feature type="domain" description="RNA polymerase sigma factor 70 region 4 type 2" evidence="8">
    <location>
        <begin position="94"/>
        <end position="145"/>
    </location>
</feature>
<keyword evidence="2" id="KW-0805">Transcription regulation</keyword>
<dbReference type="AlphaFoldDB" id="A0A7Y9J353"/>
<feature type="domain" description="RNA polymerase sigma-70 region 2" evidence="7">
    <location>
        <begin position="6"/>
        <end position="67"/>
    </location>
</feature>
<keyword evidence="10" id="KW-1185">Reference proteome</keyword>
<keyword evidence="4" id="KW-0238">DNA-binding</keyword>
<gene>
    <name evidence="9" type="ORF">BJ968_004522</name>
</gene>
<evidence type="ECO:0000259" key="7">
    <source>
        <dbReference type="Pfam" id="PF04542"/>
    </source>
</evidence>
<dbReference type="Gene3D" id="1.10.10.10">
    <property type="entry name" value="Winged helix-like DNA-binding domain superfamily/Winged helix DNA-binding domain"/>
    <property type="match status" value="1"/>
</dbReference>
<name>A0A7Y9J353_9ACTN</name>
<dbReference type="Proteomes" id="UP000521922">
    <property type="component" value="Unassembled WGS sequence"/>
</dbReference>
<dbReference type="Pfam" id="PF08281">
    <property type="entry name" value="Sigma70_r4_2"/>
    <property type="match status" value="1"/>
</dbReference>
<protein>
    <submittedName>
        <fullName evidence="9">RNA polymerase sigma-70 factor (Sigma-E family)</fullName>
    </submittedName>
</protein>
<keyword evidence="3" id="KW-0731">Sigma factor</keyword>
<dbReference type="InterPro" id="IPR013324">
    <property type="entry name" value="RNA_pol_sigma_r3/r4-like"/>
</dbReference>
<dbReference type="SUPFAM" id="SSF88659">
    <property type="entry name" value="Sigma3 and sigma4 domains of RNA polymerase sigma factors"/>
    <property type="match status" value="1"/>
</dbReference>
<dbReference type="Pfam" id="PF04542">
    <property type="entry name" value="Sigma70_r2"/>
    <property type="match status" value="1"/>
</dbReference>
<dbReference type="SUPFAM" id="SSF88946">
    <property type="entry name" value="Sigma2 domain of RNA polymerase sigma factors"/>
    <property type="match status" value="1"/>
</dbReference>
<comment type="similarity">
    <text evidence="1">Belongs to the sigma-70 factor family. ECF subfamily.</text>
</comment>
<dbReference type="InterPro" id="IPR014284">
    <property type="entry name" value="RNA_pol_sigma-70_dom"/>
</dbReference>
<evidence type="ECO:0000256" key="3">
    <source>
        <dbReference type="ARBA" id="ARBA00023082"/>
    </source>
</evidence>
<evidence type="ECO:0000256" key="1">
    <source>
        <dbReference type="ARBA" id="ARBA00010641"/>
    </source>
</evidence>
<evidence type="ECO:0000256" key="5">
    <source>
        <dbReference type="ARBA" id="ARBA00023163"/>
    </source>
</evidence>
<accession>A0A7Y9J353</accession>
<dbReference type="InterPro" id="IPR013249">
    <property type="entry name" value="RNA_pol_sigma70_r4_t2"/>
</dbReference>
<sequence length="157" mass="17876">MAWKGPQLMRLAQMLLRDEHQAQDVVQDVLAACVAKWSRIQALEDPSAYLNRMLVNAVSTSRRRPWRREHTADPADLPEQTLGDPAGPHAERARMLALLQRLPDKQRMAVVLRIYEDLPDAEIADLMNCSMVTVRSNVHRGLATLRRLLAEEDPHRA</sequence>
<evidence type="ECO:0000313" key="10">
    <source>
        <dbReference type="Proteomes" id="UP000521922"/>
    </source>
</evidence>
<evidence type="ECO:0000256" key="6">
    <source>
        <dbReference type="SAM" id="MobiDB-lite"/>
    </source>
</evidence>